<dbReference type="AlphaFoldDB" id="A0A3S5AEN2"/>
<gene>
    <name evidence="1" type="ORF">PXEA_LOCUS7966</name>
</gene>
<name>A0A3S5AEN2_9PLAT</name>
<dbReference type="Proteomes" id="UP000784294">
    <property type="component" value="Unassembled WGS sequence"/>
</dbReference>
<keyword evidence="2" id="KW-1185">Reference proteome</keyword>
<reference evidence="1" key="1">
    <citation type="submission" date="2018-11" db="EMBL/GenBank/DDBJ databases">
        <authorList>
            <consortium name="Pathogen Informatics"/>
        </authorList>
    </citation>
    <scope>NUCLEOTIDE SEQUENCE</scope>
</reference>
<evidence type="ECO:0000313" key="2">
    <source>
        <dbReference type="Proteomes" id="UP000784294"/>
    </source>
</evidence>
<proteinExistence type="predicted"/>
<accession>A0A3S5AEN2</accession>
<organism evidence="1 2">
    <name type="scientific">Protopolystoma xenopodis</name>
    <dbReference type="NCBI Taxonomy" id="117903"/>
    <lineage>
        <taxon>Eukaryota</taxon>
        <taxon>Metazoa</taxon>
        <taxon>Spiralia</taxon>
        <taxon>Lophotrochozoa</taxon>
        <taxon>Platyhelminthes</taxon>
        <taxon>Monogenea</taxon>
        <taxon>Polyopisthocotylea</taxon>
        <taxon>Polystomatidea</taxon>
        <taxon>Polystomatidae</taxon>
        <taxon>Protopolystoma</taxon>
    </lineage>
</organism>
<dbReference type="EMBL" id="CAAALY010021477">
    <property type="protein sequence ID" value="VEL14526.1"/>
    <property type="molecule type" value="Genomic_DNA"/>
</dbReference>
<evidence type="ECO:0000313" key="1">
    <source>
        <dbReference type="EMBL" id="VEL14526.1"/>
    </source>
</evidence>
<protein>
    <submittedName>
        <fullName evidence="1">Uncharacterized protein</fullName>
    </submittedName>
</protein>
<comment type="caution">
    <text evidence="1">The sequence shown here is derived from an EMBL/GenBank/DDBJ whole genome shotgun (WGS) entry which is preliminary data.</text>
</comment>
<sequence length="142" mass="15373">MSVRPAASKRGLLARPIGPERELARLPIAPRSEAVRQIERGCLADENAAKIPIAPAPCESLCSGHLAEDELARGHNPFNNHLPCSRLTTSFRPTSSPRPIELWSFCPMSDQATDTSRSAVSRPQESFVPTTLRNGVCPCESG</sequence>